<dbReference type="PROSITE" id="PS01124">
    <property type="entry name" value="HTH_ARAC_FAMILY_2"/>
    <property type="match status" value="1"/>
</dbReference>
<evidence type="ECO:0000256" key="4">
    <source>
        <dbReference type="SAM" id="Phobius"/>
    </source>
</evidence>
<accession>A0A2S7KY19</accession>
<feature type="transmembrane region" description="Helical" evidence="4">
    <location>
        <begin position="121"/>
        <end position="144"/>
    </location>
</feature>
<dbReference type="SMART" id="SM00342">
    <property type="entry name" value="HTH_ARAC"/>
    <property type="match status" value="1"/>
</dbReference>
<proteinExistence type="predicted"/>
<evidence type="ECO:0000313" key="6">
    <source>
        <dbReference type="EMBL" id="PQB07565.1"/>
    </source>
</evidence>
<name>A0A2S7KY19_9FLAO</name>
<dbReference type="PANTHER" id="PTHR43280">
    <property type="entry name" value="ARAC-FAMILY TRANSCRIPTIONAL REGULATOR"/>
    <property type="match status" value="1"/>
</dbReference>
<dbReference type="GO" id="GO:0003700">
    <property type="term" value="F:DNA-binding transcription factor activity"/>
    <property type="evidence" value="ECO:0007669"/>
    <property type="project" value="InterPro"/>
</dbReference>
<dbReference type="AlphaFoldDB" id="A0A2S7KY19"/>
<dbReference type="InterPro" id="IPR018060">
    <property type="entry name" value="HTH_AraC"/>
</dbReference>
<keyword evidence="4" id="KW-0472">Membrane</keyword>
<reference evidence="6 7" key="1">
    <citation type="submission" date="2016-11" db="EMBL/GenBank/DDBJ databases">
        <title>Trade-off between light-utilization and light-protection in marine flavobacteria.</title>
        <authorList>
            <person name="Kumagai Y."/>
        </authorList>
    </citation>
    <scope>NUCLEOTIDE SEQUENCE [LARGE SCALE GENOMIC DNA]</scope>
    <source>
        <strain evidence="6 7">ATCC 700397</strain>
    </source>
</reference>
<evidence type="ECO:0000256" key="2">
    <source>
        <dbReference type="ARBA" id="ARBA00023125"/>
    </source>
</evidence>
<feature type="transmembrane region" description="Helical" evidence="4">
    <location>
        <begin position="171"/>
        <end position="192"/>
    </location>
</feature>
<evidence type="ECO:0000256" key="1">
    <source>
        <dbReference type="ARBA" id="ARBA00023015"/>
    </source>
</evidence>
<feature type="transmembrane region" description="Helical" evidence="4">
    <location>
        <begin position="37"/>
        <end position="55"/>
    </location>
</feature>
<evidence type="ECO:0000313" key="7">
    <source>
        <dbReference type="Proteomes" id="UP000239522"/>
    </source>
</evidence>
<feature type="transmembrane region" description="Helical" evidence="4">
    <location>
        <begin position="97"/>
        <end position="115"/>
    </location>
</feature>
<dbReference type="PANTHER" id="PTHR43280:SF2">
    <property type="entry name" value="HTH-TYPE TRANSCRIPTIONAL REGULATOR EXSA"/>
    <property type="match status" value="1"/>
</dbReference>
<dbReference type="SUPFAM" id="SSF46689">
    <property type="entry name" value="Homeodomain-like"/>
    <property type="match status" value="1"/>
</dbReference>
<feature type="transmembrane region" description="Helical" evidence="4">
    <location>
        <begin position="6"/>
        <end position="25"/>
    </location>
</feature>
<organism evidence="6 7">
    <name type="scientific">Polaribacter filamentus</name>
    <dbReference type="NCBI Taxonomy" id="53483"/>
    <lineage>
        <taxon>Bacteria</taxon>
        <taxon>Pseudomonadati</taxon>
        <taxon>Bacteroidota</taxon>
        <taxon>Flavobacteriia</taxon>
        <taxon>Flavobacteriales</taxon>
        <taxon>Flavobacteriaceae</taxon>
    </lineage>
</organism>
<keyword evidence="3" id="KW-0804">Transcription</keyword>
<dbReference type="PROSITE" id="PS00041">
    <property type="entry name" value="HTH_ARAC_FAMILY_1"/>
    <property type="match status" value="1"/>
</dbReference>
<keyword evidence="4" id="KW-1133">Transmembrane helix</keyword>
<dbReference type="Pfam" id="PF12833">
    <property type="entry name" value="HTH_18"/>
    <property type="match status" value="1"/>
</dbReference>
<dbReference type="EMBL" id="MQUA01000013">
    <property type="protein sequence ID" value="PQB07565.1"/>
    <property type="molecule type" value="Genomic_DNA"/>
</dbReference>
<keyword evidence="7" id="KW-1185">Reference proteome</keyword>
<dbReference type="Proteomes" id="UP000239522">
    <property type="component" value="Unassembled WGS sequence"/>
</dbReference>
<dbReference type="RefSeq" id="WP_104809774.1">
    <property type="nucleotide sequence ID" value="NZ_MQUA01000013.1"/>
</dbReference>
<dbReference type="GO" id="GO:0043565">
    <property type="term" value="F:sequence-specific DNA binding"/>
    <property type="evidence" value="ECO:0007669"/>
    <property type="project" value="InterPro"/>
</dbReference>
<dbReference type="InterPro" id="IPR018062">
    <property type="entry name" value="HTH_AraC-typ_CS"/>
</dbReference>
<evidence type="ECO:0000256" key="3">
    <source>
        <dbReference type="ARBA" id="ARBA00023163"/>
    </source>
</evidence>
<keyword evidence="2" id="KW-0238">DNA-binding</keyword>
<dbReference type="InterPro" id="IPR009057">
    <property type="entry name" value="Homeodomain-like_sf"/>
</dbReference>
<protein>
    <recommendedName>
        <fullName evidence="5">HTH araC/xylS-type domain-containing protein</fullName>
    </recommendedName>
</protein>
<evidence type="ECO:0000259" key="5">
    <source>
        <dbReference type="PROSITE" id="PS01124"/>
    </source>
</evidence>
<keyword evidence="1" id="KW-0805">Transcription regulation</keyword>
<dbReference type="Gene3D" id="1.10.10.60">
    <property type="entry name" value="Homeodomain-like"/>
    <property type="match status" value="1"/>
</dbReference>
<feature type="transmembrane region" description="Helical" evidence="4">
    <location>
        <begin position="67"/>
        <end position="85"/>
    </location>
</feature>
<comment type="caution">
    <text evidence="6">The sequence shown here is derived from an EMBL/GenBank/DDBJ whole genome shotgun (WGS) entry which is preliminary data.</text>
</comment>
<keyword evidence="4" id="KW-0812">Transmembrane</keyword>
<sequence>MIFFLDSIFSITVGFVGLLVTYIIIFSQKSNRYVNTYLGLILFIVSMKSIHVGFFQNDNLVVLGEDFNWLKILPIITLPFSYLYFESLFKDRTQIKKKVYLHFLLPIILMVFSAFQNKFKLLAPALFYSIFSSLLISITLFYIIKNSFLFYEFFKNENSISEKHFNQLNKWVSFIFIIFIIGSIRLIFSLYFDLERGQKGYTNISNGFKNSVLLLLCVKLLISPEILFGYPKLKERLSGFDKDLKFNDEIWILKEVLTSNLQDAKLSQLVNTKIASYLNEVEKFIINETPFRTPKYSVNNLSKNLSIPSSHLAYIFKYHCKMSFTEYKNHYRIKDALKLINEGFLDSKTFEGLAEKVGYVSYNPFFTSFKKQTNYSPKVYWDRSV</sequence>
<feature type="domain" description="HTH araC/xylS-type" evidence="5">
    <location>
        <begin position="279"/>
        <end position="383"/>
    </location>
</feature>
<gene>
    <name evidence="6" type="ORF">BST83_10640</name>
</gene>
<dbReference type="OrthoDB" id="1334331at2"/>